<dbReference type="AlphaFoldDB" id="I3SA18"/>
<name>I3SA18_LOTJA</name>
<evidence type="ECO:0000256" key="1">
    <source>
        <dbReference type="SAM" id="MobiDB-lite"/>
    </source>
</evidence>
<feature type="region of interest" description="Disordered" evidence="1">
    <location>
        <begin position="74"/>
        <end position="103"/>
    </location>
</feature>
<evidence type="ECO:0000313" key="2">
    <source>
        <dbReference type="EMBL" id="AFK37110.1"/>
    </source>
</evidence>
<protein>
    <submittedName>
        <fullName evidence="2">Uncharacterized protein</fullName>
    </submittedName>
</protein>
<proteinExistence type="evidence at transcript level"/>
<organism evidence="2">
    <name type="scientific">Lotus japonicus</name>
    <name type="common">Lotus corniculatus var. japonicus</name>
    <dbReference type="NCBI Taxonomy" id="34305"/>
    <lineage>
        <taxon>Eukaryota</taxon>
        <taxon>Viridiplantae</taxon>
        <taxon>Streptophyta</taxon>
        <taxon>Embryophyta</taxon>
        <taxon>Tracheophyta</taxon>
        <taxon>Spermatophyta</taxon>
        <taxon>Magnoliopsida</taxon>
        <taxon>eudicotyledons</taxon>
        <taxon>Gunneridae</taxon>
        <taxon>Pentapetalae</taxon>
        <taxon>rosids</taxon>
        <taxon>fabids</taxon>
        <taxon>Fabales</taxon>
        <taxon>Fabaceae</taxon>
        <taxon>Papilionoideae</taxon>
        <taxon>50 kb inversion clade</taxon>
        <taxon>NPAAA clade</taxon>
        <taxon>Hologalegina</taxon>
        <taxon>robinioid clade</taxon>
        <taxon>Loteae</taxon>
        <taxon>Lotus</taxon>
    </lineage>
</organism>
<accession>I3SA18</accession>
<reference evidence="2" key="1">
    <citation type="submission" date="2012-05" db="EMBL/GenBank/DDBJ databases">
        <authorList>
            <person name="Krishnakumar V."/>
            <person name="Cheung F."/>
            <person name="Xiao Y."/>
            <person name="Chan A."/>
            <person name="Moskal W.A."/>
            <person name="Town C.D."/>
        </authorList>
    </citation>
    <scope>NUCLEOTIDE SEQUENCE</scope>
</reference>
<sequence>MVHLATLEAATDGAKVVTMNYLEFAIRNKIIKDRLMKDERSERHNCQSYGYGPGINSHTGASCPSVLTSYMHGYDPSTRRGTRPFRFASYKPATGRVPAAPHR</sequence>
<dbReference type="EMBL" id="BT137315">
    <property type="protein sequence ID" value="AFK37110.1"/>
    <property type="molecule type" value="mRNA"/>
</dbReference>